<evidence type="ECO:0000313" key="3">
    <source>
        <dbReference type="Proteomes" id="UP000507962"/>
    </source>
</evidence>
<keyword evidence="1" id="KW-0732">Signal</keyword>
<dbReference type="Proteomes" id="UP000507962">
    <property type="component" value="Unassembled WGS sequence"/>
</dbReference>
<proteinExistence type="predicted"/>
<gene>
    <name evidence="2" type="ORF">MSL71_28980</name>
</gene>
<evidence type="ECO:0000313" key="2">
    <source>
        <dbReference type="EMBL" id="VFQ45241.1"/>
    </source>
</evidence>
<feature type="signal peptide" evidence="1">
    <location>
        <begin position="1"/>
        <end position="25"/>
    </location>
</feature>
<evidence type="ECO:0000256" key="1">
    <source>
        <dbReference type="SAM" id="SignalP"/>
    </source>
</evidence>
<keyword evidence="3" id="KW-1185">Reference proteome</keyword>
<dbReference type="RefSeq" id="WP_180141575.1">
    <property type="nucleotide sequence ID" value="NZ_CAADHO010000005.1"/>
</dbReference>
<protein>
    <submittedName>
        <fullName evidence="2">Uncharacterized protein</fullName>
    </submittedName>
</protein>
<accession>A0A4U8YNA9</accession>
<feature type="chain" id="PRO_5020747470" evidence="1">
    <location>
        <begin position="26"/>
        <end position="148"/>
    </location>
</feature>
<name>A0A4U8YNA9_9BACT</name>
<reference evidence="2 3" key="1">
    <citation type="submission" date="2019-03" db="EMBL/GenBank/DDBJ databases">
        <authorList>
            <person name="Nijsse B."/>
        </authorList>
    </citation>
    <scope>NUCLEOTIDE SEQUENCE [LARGE SCALE GENOMIC DNA]</scope>
    <source>
        <strain evidence="2">Desulfoluna butyratoxydans MSL71</strain>
    </source>
</reference>
<organism evidence="2 3">
    <name type="scientific">Desulfoluna butyratoxydans</name>
    <dbReference type="NCBI Taxonomy" id="231438"/>
    <lineage>
        <taxon>Bacteria</taxon>
        <taxon>Pseudomonadati</taxon>
        <taxon>Thermodesulfobacteriota</taxon>
        <taxon>Desulfobacteria</taxon>
        <taxon>Desulfobacterales</taxon>
        <taxon>Desulfolunaceae</taxon>
        <taxon>Desulfoluna</taxon>
    </lineage>
</organism>
<dbReference type="AlphaFoldDB" id="A0A4U8YNA9"/>
<dbReference type="EMBL" id="CAADHO010000005">
    <property type="protein sequence ID" value="VFQ45241.1"/>
    <property type="molecule type" value="Genomic_DNA"/>
</dbReference>
<sequence length="148" mass="15503">MKKITLIPALLCLLVVLALGSTANARIVAMSDSELAEITGQAGFATIGKYAGFQRDLFSNGLQFGASAATAGLLQATIEEHTGNVSAIRVADDGSSYSFDIENPGFTAENYRTSLLLGNPTGTGNSLGTISMEYIRVTTHGTVRVTVR</sequence>